<keyword evidence="4 7" id="KW-0472">Membrane</keyword>
<evidence type="ECO:0000256" key="2">
    <source>
        <dbReference type="ARBA" id="ARBA00022692"/>
    </source>
</evidence>
<evidence type="ECO:0000313" key="9">
    <source>
        <dbReference type="Proteomes" id="UP000308133"/>
    </source>
</evidence>
<evidence type="ECO:0000313" key="8">
    <source>
        <dbReference type="EMBL" id="TKX27519.1"/>
    </source>
</evidence>
<reference evidence="8 9" key="1">
    <citation type="submission" date="2018-02" db="EMBL/GenBank/DDBJ databases">
        <title>Draft genome sequences of Elsinoe sp., causing black scab on jojoba.</title>
        <authorList>
            <person name="Stodart B."/>
            <person name="Jeffress S."/>
            <person name="Ash G."/>
            <person name="Arun Chinnappa K."/>
        </authorList>
    </citation>
    <scope>NUCLEOTIDE SEQUENCE [LARGE SCALE GENOMIC DNA]</scope>
    <source>
        <strain evidence="8 9">Hillstone_2</strain>
    </source>
</reference>
<gene>
    <name evidence="8" type="ORF">C1H76_0357</name>
</gene>
<dbReference type="PANTHER" id="PTHR12265:SF30">
    <property type="entry name" value="TRANSMEMBRANE PROTEIN 53"/>
    <property type="match status" value="1"/>
</dbReference>
<evidence type="ECO:0000256" key="6">
    <source>
        <dbReference type="ARBA" id="ARBA00037847"/>
    </source>
</evidence>
<proteinExistence type="predicted"/>
<protein>
    <submittedName>
        <fullName evidence="8">Uncharacterized protein</fullName>
    </submittedName>
</protein>
<evidence type="ECO:0000256" key="1">
    <source>
        <dbReference type="ARBA" id="ARBA00004126"/>
    </source>
</evidence>
<keyword evidence="5" id="KW-0539">Nucleus</keyword>
<sequence length="259" mass="29318">MSLPGFQKLSKNVYATTRTESPDSSTEDPDVVLLYTWLGAEIKNITKYISGYRKIYPSSRIILTRTKFLDMTISPKTAERNSLPSINAIFEGHEYEFSKNPPRILVHVWSNGGAYSFQAACTAYGRQNTTKFKPDLLILDSTPGSDRFAGSYSKAVSLMKAVLPKTWLMRLFGYGYAMLFVFALFILPRLRGYRSLPVIIRSSMNDPTVVPLSCHRAYIYSDGDTLIESDQVERHGKDAIDKGYQVELIPFKNTQHEVE</sequence>
<dbReference type="GO" id="GO:0031965">
    <property type="term" value="C:nuclear membrane"/>
    <property type="evidence" value="ECO:0007669"/>
    <property type="project" value="UniProtKB-SubCell"/>
</dbReference>
<name>A0A4U7B8M9_9PEZI</name>
<comment type="caution">
    <text evidence="8">The sequence shown here is derived from an EMBL/GenBank/DDBJ whole genome shotgun (WGS) entry which is preliminary data.</text>
</comment>
<evidence type="ECO:0000256" key="7">
    <source>
        <dbReference type="SAM" id="Phobius"/>
    </source>
</evidence>
<dbReference type="InterPro" id="IPR008547">
    <property type="entry name" value="DUF829_TMEM53"/>
</dbReference>
<feature type="transmembrane region" description="Helical" evidence="7">
    <location>
        <begin position="167"/>
        <end position="187"/>
    </location>
</feature>
<accession>A0A4U7B8M9</accession>
<dbReference type="AlphaFoldDB" id="A0A4U7B8M9"/>
<dbReference type="EMBL" id="PTQR01000004">
    <property type="protein sequence ID" value="TKX27519.1"/>
    <property type="molecule type" value="Genomic_DNA"/>
</dbReference>
<evidence type="ECO:0000256" key="3">
    <source>
        <dbReference type="ARBA" id="ARBA00022989"/>
    </source>
</evidence>
<keyword evidence="2 7" id="KW-0812">Transmembrane</keyword>
<dbReference type="PANTHER" id="PTHR12265">
    <property type="entry name" value="TRANSMEMBRANE PROTEIN 53"/>
    <property type="match status" value="1"/>
</dbReference>
<dbReference type="Pfam" id="PF05705">
    <property type="entry name" value="DUF829"/>
    <property type="match status" value="1"/>
</dbReference>
<evidence type="ECO:0000256" key="5">
    <source>
        <dbReference type="ARBA" id="ARBA00023242"/>
    </source>
</evidence>
<keyword evidence="3 7" id="KW-1133">Transmembrane helix</keyword>
<dbReference type="Proteomes" id="UP000308133">
    <property type="component" value="Unassembled WGS sequence"/>
</dbReference>
<organism evidence="8 9">
    <name type="scientific">Elsinoe australis</name>
    <dbReference type="NCBI Taxonomy" id="40998"/>
    <lineage>
        <taxon>Eukaryota</taxon>
        <taxon>Fungi</taxon>
        <taxon>Dikarya</taxon>
        <taxon>Ascomycota</taxon>
        <taxon>Pezizomycotina</taxon>
        <taxon>Dothideomycetes</taxon>
        <taxon>Dothideomycetidae</taxon>
        <taxon>Myriangiales</taxon>
        <taxon>Elsinoaceae</taxon>
        <taxon>Elsinoe</taxon>
    </lineage>
</organism>
<comment type="subcellular location">
    <subcellularLocation>
        <location evidence="6">Endomembrane system</location>
        <topology evidence="6">Single-pass membrane protein</topology>
    </subcellularLocation>
    <subcellularLocation>
        <location evidence="1">Nucleus membrane</location>
    </subcellularLocation>
</comment>
<evidence type="ECO:0000256" key="4">
    <source>
        <dbReference type="ARBA" id="ARBA00023136"/>
    </source>
</evidence>